<reference evidence="1 2" key="1">
    <citation type="journal article" date="2013" name="Genome Biol.">
        <title>Comparative genomics of the core and accessory genomes of 48 Sinorhizobium strains comprising five genospecies.</title>
        <authorList>
            <person name="Sugawara M."/>
            <person name="Epstein B."/>
            <person name="Badgley B.D."/>
            <person name="Unno T."/>
            <person name="Xu L."/>
            <person name="Reese J."/>
            <person name="Gyaneshwar P."/>
            <person name="Denny R."/>
            <person name="Mudge J."/>
            <person name="Bharti A.K."/>
            <person name="Farmer A.D."/>
            <person name="May G.D."/>
            <person name="Woodward J.E."/>
            <person name="Medigue C."/>
            <person name="Vallenet D."/>
            <person name="Lajus A."/>
            <person name="Rouy Z."/>
            <person name="Martinez-Vaz B."/>
            <person name="Tiffin P."/>
            <person name="Young N.D."/>
            <person name="Sadowsky M.J."/>
        </authorList>
    </citation>
    <scope>NUCLEOTIDE SEQUENCE [LARGE SCALE GENOMIC DNA]</scope>
    <source>
        <strain evidence="1 2">USDA205</strain>
    </source>
</reference>
<gene>
    <name evidence="1" type="ORF">GHK48_23820</name>
</gene>
<comment type="caution">
    <text evidence="1">The sequence shown here is derived from an EMBL/GenBank/DDBJ whole genome shotgun (WGS) entry which is preliminary data.</text>
</comment>
<accession>A0A844AF76</accession>
<dbReference type="AlphaFoldDB" id="A0A844AF76"/>
<evidence type="ECO:0000313" key="2">
    <source>
        <dbReference type="Proteomes" id="UP000466694"/>
    </source>
</evidence>
<dbReference type="Proteomes" id="UP000466694">
    <property type="component" value="Unassembled WGS sequence"/>
</dbReference>
<organism evidence="1 2">
    <name type="scientific">Rhizobium fredii</name>
    <name type="common">Sinorhizobium fredii</name>
    <dbReference type="NCBI Taxonomy" id="380"/>
    <lineage>
        <taxon>Bacteria</taxon>
        <taxon>Pseudomonadati</taxon>
        <taxon>Pseudomonadota</taxon>
        <taxon>Alphaproteobacteria</taxon>
        <taxon>Hyphomicrobiales</taxon>
        <taxon>Rhizobiaceae</taxon>
        <taxon>Sinorhizobium/Ensifer group</taxon>
        <taxon>Sinorhizobium</taxon>
    </lineage>
</organism>
<name>A0A844AF76_RHIFR</name>
<evidence type="ECO:0000313" key="1">
    <source>
        <dbReference type="EMBL" id="MQX11217.1"/>
    </source>
</evidence>
<sequence>MPQKENKLQKLTLMLGQTVAAMRVNEMLTCRLLRWIAAQTDDPQRFIAEAVDDIRNELRSAAEEDGSTVTAEAAKQALEYLDNLGAEMLAPRRHKRASAEIKDLSPLDEYRFPPFTSALDGPMNGTVRHRDH</sequence>
<dbReference type="EMBL" id="WISZ01000170">
    <property type="protein sequence ID" value="MQX11217.1"/>
    <property type="molecule type" value="Genomic_DNA"/>
</dbReference>
<protein>
    <submittedName>
        <fullName evidence="1">Uncharacterized protein</fullName>
    </submittedName>
</protein>
<dbReference type="GeneID" id="48974304"/>
<dbReference type="RefSeq" id="WP_014329591.1">
    <property type="nucleotide sequence ID" value="NZ_BJNI01000024.1"/>
</dbReference>
<proteinExistence type="predicted"/>